<reference evidence="9" key="1">
    <citation type="submission" date="2021-11" db="EMBL/GenBank/DDBJ databases">
        <title>Vibrio ZSDE26 sp. nov. and Vibrio ZSDZ34 sp. nov., isolated from coastal seawater in Qingdao.</title>
        <authorList>
            <person name="Zhang P."/>
        </authorList>
    </citation>
    <scope>NUCLEOTIDE SEQUENCE</scope>
    <source>
        <strain evidence="9">ZSDZ34</strain>
    </source>
</reference>
<keyword evidence="3" id="KW-0813">Transport</keyword>
<feature type="transmembrane region" description="Helical" evidence="8">
    <location>
        <begin position="185"/>
        <end position="203"/>
    </location>
</feature>
<evidence type="ECO:0000256" key="3">
    <source>
        <dbReference type="ARBA" id="ARBA00022448"/>
    </source>
</evidence>
<evidence type="ECO:0000256" key="8">
    <source>
        <dbReference type="RuleBase" id="RU363041"/>
    </source>
</evidence>
<keyword evidence="6 8" id="KW-1133">Transmembrane helix</keyword>
<comment type="caution">
    <text evidence="9">The sequence shown here is derived from an EMBL/GenBank/DDBJ whole genome shotgun (WGS) entry which is preliminary data.</text>
</comment>
<gene>
    <name evidence="9" type="ORF">LNL84_04225</name>
</gene>
<dbReference type="EMBL" id="JAJNNZ010000003">
    <property type="protein sequence ID" value="MCJ2376035.1"/>
    <property type="molecule type" value="Genomic_DNA"/>
</dbReference>
<evidence type="ECO:0000256" key="2">
    <source>
        <dbReference type="ARBA" id="ARBA00009142"/>
    </source>
</evidence>
<dbReference type="Proteomes" id="UP001139488">
    <property type="component" value="Unassembled WGS sequence"/>
</dbReference>
<dbReference type="InterPro" id="IPR002781">
    <property type="entry name" value="TM_pro_TauE-like"/>
</dbReference>
<evidence type="ECO:0000256" key="7">
    <source>
        <dbReference type="ARBA" id="ARBA00023136"/>
    </source>
</evidence>
<keyword evidence="4 8" id="KW-1003">Cell membrane</keyword>
<feature type="transmembrane region" description="Helical" evidence="8">
    <location>
        <begin position="241"/>
        <end position="258"/>
    </location>
</feature>
<keyword evidence="5 8" id="KW-0812">Transmembrane</keyword>
<evidence type="ECO:0000256" key="5">
    <source>
        <dbReference type="ARBA" id="ARBA00022692"/>
    </source>
</evidence>
<keyword evidence="7 8" id="KW-0472">Membrane</keyword>
<dbReference type="InterPro" id="IPR052017">
    <property type="entry name" value="TSUP"/>
</dbReference>
<protein>
    <recommendedName>
        <fullName evidence="8">Probable membrane transporter protein</fullName>
    </recommendedName>
</protein>
<dbReference type="AlphaFoldDB" id="A0A9X1WCC5"/>
<name>A0A9X1WCC5_9VIBR</name>
<dbReference type="Pfam" id="PF01925">
    <property type="entry name" value="TauE"/>
    <property type="match status" value="1"/>
</dbReference>
<feature type="transmembrane region" description="Helical" evidence="8">
    <location>
        <begin position="102"/>
        <end position="120"/>
    </location>
</feature>
<evidence type="ECO:0000313" key="9">
    <source>
        <dbReference type="EMBL" id="MCJ2376035.1"/>
    </source>
</evidence>
<accession>A0A9X1WCC5</accession>
<dbReference type="PANTHER" id="PTHR30269">
    <property type="entry name" value="TRANSMEMBRANE PROTEIN YFCA"/>
    <property type="match status" value="1"/>
</dbReference>
<dbReference type="PANTHER" id="PTHR30269:SF0">
    <property type="entry name" value="MEMBRANE TRANSPORTER PROTEIN YFCA-RELATED"/>
    <property type="match status" value="1"/>
</dbReference>
<dbReference type="RefSeq" id="WP_244355430.1">
    <property type="nucleotide sequence ID" value="NZ_JAJNNZ010000003.1"/>
</dbReference>
<evidence type="ECO:0000256" key="4">
    <source>
        <dbReference type="ARBA" id="ARBA00022475"/>
    </source>
</evidence>
<evidence type="ECO:0000256" key="6">
    <source>
        <dbReference type="ARBA" id="ARBA00022989"/>
    </source>
</evidence>
<evidence type="ECO:0000256" key="1">
    <source>
        <dbReference type="ARBA" id="ARBA00004651"/>
    </source>
</evidence>
<evidence type="ECO:0000313" key="10">
    <source>
        <dbReference type="Proteomes" id="UP001139488"/>
    </source>
</evidence>
<sequence length="259" mass="27675">MTFDAFQLCLLFVAGILGGVLNSVAGGGSFITFPTLMFVGVPPIIANATNTFAACAGYISGTYAFRHEVLKDRTQLLKIVLLSFAGGITGAATLIHTSEQQFLYAIPWLLLVATLLFIFGDKANNHLKKQSNKTNGMSTVVTVFLALFLFGVGVFGGFFNAGLGVIGLSYLAVAGYSDINLMNGLKLLISTCVSLIAIALFLVNGLIDWTSGLAVLLGTLTGGYVAAHLSRQVPQIWVKRFVTFTSLAITGYFFYSTYF</sequence>
<keyword evidence="10" id="KW-1185">Reference proteome</keyword>
<comment type="similarity">
    <text evidence="2 8">Belongs to the 4-toluene sulfonate uptake permease (TSUP) (TC 2.A.102) family.</text>
</comment>
<proteinExistence type="inferred from homology"/>
<feature type="transmembrane region" description="Helical" evidence="8">
    <location>
        <begin position="76"/>
        <end position="95"/>
    </location>
</feature>
<dbReference type="GO" id="GO:0005886">
    <property type="term" value="C:plasma membrane"/>
    <property type="evidence" value="ECO:0007669"/>
    <property type="project" value="UniProtKB-SubCell"/>
</dbReference>
<organism evidence="9 10">
    <name type="scientific">Vibrio gelatinilyticus</name>
    <dbReference type="NCBI Taxonomy" id="2893468"/>
    <lineage>
        <taxon>Bacteria</taxon>
        <taxon>Pseudomonadati</taxon>
        <taxon>Pseudomonadota</taxon>
        <taxon>Gammaproteobacteria</taxon>
        <taxon>Vibrionales</taxon>
        <taxon>Vibrionaceae</taxon>
        <taxon>Vibrio</taxon>
    </lineage>
</organism>
<feature type="transmembrane region" description="Helical" evidence="8">
    <location>
        <begin position="140"/>
        <end position="173"/>
    </location>
</feature>
<feature type="transmembrane region" description="Helical" evidence="8">
    <location>
        <begin position="209"/>
        <end position="229"/>
    </location>
</feature>
<comment type="subcellular location">
    <subcellularLocation>
        <location evidence="1 8">Cell membrane</location>
        <topology evidence="1 8">Multi-pass membrane protein</topology>
    </subcellularLocation>
</comment>